<gene>
    <name evidence="2" type="ORF">SAMN05660420_00749</name>
</gene>
<keyword evidence="1" id="KW-1133">Transmembrane helix</keyword>
<keyword evidence="1" id="KW-0812">Transmembrane</keyword>
<feature type="transmembrane region" description="Helical" evidence="1">
    <location>
        <begin position="6"/>
        <end position="25"/>
    </location>
</feature>
<accession>A0A1H3WZ62</accession>
<name>A0A1H3WZ62_9BACT</name>
<feature type="transmembrane region" description="Helical" evidence="1">
    <location>
        <begin position="94"/>
        <end position="115"/>
    </location>
</feature>
<keyword evidence="3" id="KW-1185">Reference proteome</keyword>
<keyword evidence="1" id="KW-0472">Membrane</keyword>
<organism evidence="2 3">
    <name type="scientific">Desulfuromusa kysingii</name>
    <dbReference type="NCBI Taxonomy" id="37625"/>
    <lineage>
        <taxon>Bacteria</taxon>
        <taxon>Pseudomonadati</taxon>
        <taxon>Thermodesulfobacteriota</taxon>
        <taxon>Desulfuromonadia</taxon>
        <taxon>Desulfuromonadales</taxon>
        <taxon>Geopsychrobacteraceae</taxon>
        <taxon>Desulfuromusa</taxon>
    </lineage>
</organism>
<proteinExistence type="predicted"/>
<protein>
    <submittedName>
        <fullName evidence="2">Uncharacterized protein</fullName>
    </submittedName>
</protein>
<dbReference type="OrthoDB" id="5402100at2"/>
<dbReference type="Proteomes" id="UP000199409">
    <property type="component" value="Unassembled WGS sequence"/>
</dbReference>
<dbReference type="AlphaFoldDB" id="A0A1H3WZ62"/>
<reference evidence="2 3" key="1">
    <citation type="submission" date="2016-10" db="EMBL/GenBank/DDBJ databases">
        <authorList>
            <person name="de Groot N.N."/>
        </authorList>
    </citation>
    <scope>NUCLEOTIDE SEQUENCE [LARGE SCALE GENOMIC DNA]</scope>
    <source>
        <strain evidence="2 3">DSM 7343</strain>
    </source>
</reference>
<evidence type="ECO:0000256" key="1">
    <source>
        <dbReference type="SAM" id="Phobius"/>
    </source>
</evidence>
<evidence type="ECO:0000313" key="2">
    <source>
        <dbReference type="EMBL" id="SDZ92436.1"/>
    </source>
</evidence>
<dbReference type="STRING" id="37625.SAMN05660420_00749"/>
<sequence length="131" mass="14805">MVLDIGVILTWLLFLALFPMSFFWLRRVWRIFIKKNYAEVALKNGLPPANPKRWAVVVGLLNLVCGGIVTWIIIGVPFWISTGIPIGPFQSYETWSAIAGMTIWGKIIADLIIRFQAHPIKLGRKKDPVSS</sequence>
<evidence type="ECO:0000313" key="3">
    <source>
        <dbReference type="Proteomes" id="UP000199409"/>
    </source>
</evidence>
<feature type="transmembrane region" description="Helical" evidence="1">
    <location>
        <begin position="54"/>
        <end position="74"/>
    </location>
</feature>
<dbReference type="RefSeq" id="WP_092344874.1">
    <property type="nucleotide sequence ID" value="NZ_FNQN01000002.1"/>
</dbReference>
<dbReference type="EMBL" id="FNQN01000002">
    <property type="protein sequence ID" value="SDZ92436.1"/>
    <property type="molecule type" value="Genomic_DNA"/>
</dbReference>